<dbReference type="PROSITE" id="PS00211">
    <property type="entry name" value="ABC_TRANSPORTER_1"/>
    <property type="match status" value="1"/>
</dbReference>
<evidence type="ECO:0000256" key="4">
    <source>
        <dbReference type="ARBA" id="ARBA00022967"/>
    </source>
</evidence>
<accession>A0ABY5PGK7</accession>
<proteinExistence type="predicted"/>
<evidence type="ECO:0000256" key="3">
    <source>
        <dbReference type="ARBA" id="ARBA00022840"/>
    </source>
</evidence>
<evidence type="ECO:0000259" key="5">
    <source>
        <dbReference type="PROSITE" id="PS50893"/>
    </source>
</evidence>
<keyword evidence="2" id="KW-0547">Nucleotide-binding</keyword>
<keyword evidence="3 6" id="KW-0067">ATP-binding</keyword>
<dbReference type="SMART" id="SM00382">
    <property type="entry name" value="AAA"/>
    <property type="match status" value="1"/>
</dbReference>
<sequence>MTTADADATTSPGPVVVAEAVAVRQGGRELLREVTLDVRRGRVLVLRGPSGAGKSTLLRCLNGLVWPDAGVVRLDGADLRSLPAPAVRRRVALVSQTPVMLPGTVADNLAYGLASPGPDRLTRAAAAAALPSALLDRDAAELSGGERARVAIARALTRDPEVLLLDEPTAALDADAAATITTTVRALADTGLAVVVATHDDTLAAAIADEVATLPTGGRGAG</sequence>
<feature type="domain" description="ABC transporter" evidence="5">
    <location>
        <begin position="16"/>
        <end position="221"/>
    </location>
</feature>
<dbReference type="PANTHER" id="PTHR43423:SF1">
    <property type="entry name" value="ABC TRANSPORTER I FAMILY MEMBER 17"/>
    <property type="match status" value="1"/>
</dbReference>
<evidence type="ECO:0000256" key="2">
    <source>
        <dbReference type="ARBA" id="ARBA00022741"/>
    </source>
</evidence>
<dbReference type="Pfam" id="PF00005">
    <property type="entry name" value="ABC_tran"/>
    <property type="match status" value="1"/>
</dbReference>
<protein>
    <submittedName>
        <fullName evidence="6">ATP-binding cassette domain-containing protein</fullName>
    </submittedName>
</protein>
<dbReference type="SUPFAM" id="SSF52540">
    <property type="entry name" value="P-loop containing nucleoside triphosphate hydrolases"/>
    <property type="match status" value="1"/>
</dbReference>
<dbReference type="PANTHER" id="PTHR43423">
    <property type="entry name" value="ABC TRANSPORTER I FAMILY MEMBER 17"/>
    <property type="match status" value="1"/>
</dbReference>
<evidence type="ECO:0000313" key="6">
    <source>
        <dbReference type="EMBL" id="UUY03798.1"/>
    </source>
</evidence>
<keyword evidence="4" id="KW-1278">Translocase</keyword>
<dbReference type="Proteomes" id="UP001058860">
    <property type="component" value="Chromosome"/>
</dbReference>
<evidence type="ECO:0000256" key="1">
    <source>
        <dbReference type="ARBA" id="ARBA00022448"/>
    </source>
</evidence>
<reference evidence="7" key="1">
    <citation type="submission" date="2021-11" db="EMBL/GenBank/DDBJ databases">
        <title>Cultivation dependent microbiological survey of springs from the worlds oldest radium mine currently devoted to the extraction of radon-saturated water.</title>
        <authorList>
            <person name="Kapinusova G."/>
            <person name="Smrhova T."/>
            <person name="Strejcek M."/>
            <person name="Suman J."/>
            <person name="Jani K."/>
            <person name="Pajer P."/>
            <person name="Uhlik O."/>
        </authorList>
    </citation>
    <scope>NUCLEOTIDE SEQUENCE [LARGE SCALE GENOMIC DNA]</scope>
    <source>
        <strain evidence="7">J379</strain>
    </source>
</reference>
<dbReference type="PROSITE" id="PS50893">
    <property type="entry name" value="ABC_TRANSPORTER_2"/>
    <property type="match status" value="1"/>
</dbReference>
<name>A0ABY5PGK7_9ACTN</name>
<dbReference type="Gene3D" id="3.40.50.300">
    <property type="entry name" value="P-loop containing nucleotide triphosphate hydrolases"/>
    <property type="match status" value="1"/>
</dbReference>
<dbReference type="InterPro" id="IPR027417">
    <property type="entry name" value="P-loop_NTPase"/>
</dbReference>
<dbReference type="EMBL" id="CP088295">
    <property type="protein sequence ID" value="UUY03798.1"/>
    <property type="molecule type" value="Genomic_DNA"/>
</dbReference>
<keyword evidence="7" id="KW-1185">Reference proteome</keyword>
<dbReference type="InterPro" id="IPR003593">
    <property type="entry name" value="AAA+_ATPase"/>
</dbReference>
<dbReference type="InterPro" id="IPR017871">
    <property type="entry name" value="ABC_transporter-like_CS"/>
</dbReference>
<dbReference type="InterPro" id="IPR003439">
    <property type="entry name" value="ABC_transporter-like_ATP-bd"/>
</dbReference>
<dbReference type="RefSeq" id="WP_353864298.1">
    <property type="nucleotide sequence ID" value="NZ_CP088295.1"/>
</dbReference>
<dbReference type="GO" id="GO:0005524">
    <property type="term" value="F:ATP binding"/>
    <property type="evidence" value="ECO:0007669"/>
    <property type="project" value="UniProtKB-KW"/>
</dbReference>
<organism evidence="6 7">
    <name type="scientific">Svornostia abyssi</name>
    <dbReference type="NCBI Taxonomy" id="2898438"/>
    <lineage>
        <taxon>Bacteria</taxon>
        <taxon>Bacillati</taxon>
        <taxon>Actinomycetota</taxon>
        <taxon>Thermoleophilia</taxon>
        <taxon>Solirubrobacterales</taxon>
        <taxon>Baekduiaceae</taxon>
        <taxon>Svornostia</taxon>
    </lineage>
</organism>
<gene>
    <name evidence="6" type="ORF">LRS13_24590</name>
</gene>
<keyword evidence="1" id="KW-0813">Transport</keyword>
<evidence type="ECO:0000313" key="7">
    <source>
        <dbReference type="Proteomes" id="UP001058860"/>
    </source>
</evidence>